<sequence length="257" mass="25388">MDFGLGGRVAVVPGATSGLGLASARALAAEGADVVIGGRRAALAQEEAAALPSAVGVAVDLTDPSGPETLVGAAADAFGPVDVLVLNGGGPAPGTAAGMTSGTAAAAVDLLLLPHVRLVEAVLPRMRERGWGRIIAIGSSGVQQPLDGLAASNVGRAALAGYLKTLAGEVAADGVTVNMVLPGRIDTERLASLERARADRQGADIEAVRAASQADIPVGRYGTPDEFGAVVAFLASGAASYVTGAQIRCDGGLVRAH</sequence>
<accession>A0ABV8FWT7</accession>
<protein>
    <submittedName>
        <fullName evidence="2">SDR family oxidoreductase</fullName>
    </submittedName>
</protein>
<dbReference type="SUPFAM" id="SSF51735">
    <property type="entry name" value="NAD(P)-binding Rossmann-fold domains"/>
    <property type="match status" value="1"/>
</dbReference>
<dbReference type="PANTHER" id="PTHR42879">
    <property type="entry name" value="3-OXOACYL-(ACYL-CARRIER-PROTEIN) REDUCTASE"/>
    <property type="match status" value="1"/>
</dbReference>
<evidence type="ECO:0000313" key="2">
    <source>
        <dbReference type="EMBL" id="MFC3998973.1"/>
    </source>
</evidence>
<name>A0ABV8FWT7_9ACTN</name>
<dbReference type="PRINTS" id="PR00081">
    <property type="entry name" value="GDHRDH"/>
</dbReference>
<dbReference type="EMBL" id="JBHSBH010000015">
    <property type="protein sequence ID" value="MFC3998973.1"/>
    <property type="molecule type" value="Genomic_DNA"/>
</dbReference>
<dbReference type="Proteomes" id="UP001595847">
    <property type="component" value="Unassembled WGS sequence"/>
</dbReference>
<evidence type="ECO:0000313" key="3">
    <source>
        <dbReference type="Proteomes" id="UP001595847"/>
    </source>
</evidence>
<dbReference type="InterPro" id="IPR050259">
    <property type="entry name" value="SDR"/>
</dbReference>
<dbReference type="InterPro" id="IPR002347">
    <property type="entry name" value="SDR_fam"/>
</dbReference>
<dbReference type="Gene3D" id="3.40.50.720">
    <property type="entry name" value="NAD(P)-binding Rossmann-like Domain"/>
    <property type="match status" value="1"/>
</dbReference>
<dbReference type="PANTHER" id="PTHR42879:SF6">
    <property type="entry name" value="NADPH-DEPENDENT REDUCTASE BACG"/>
    <property type="match status" value="1"/>
</dbReference>
<dbReference type="Pfam" id="PF13561">
    <property type="entry name" value="adh_short_C2"/>
    <property type="match status" value="1"/>
</dbReference>
<reference evidence="3" key="1">
    <citation type="journal article" date="2019" name="Int. J. Syst. Evol. Microbiol.">
        <title>The Global Catalogue of Microorganisms (GCM) 10K type strain sequencing project: providing services to taxonomists for standard genome sequencing and annotation.</title>
        <authorList>
            <consortium name="The Broad Institute Genomics Platform"/>
            <consortium name="The Broad Institute Genome Sequencing Center for Infectious Disease"/>
            <person name="Wu L."/>
            <person name="Ma J."/>
        </authorList>
    </citation>
    <scope>NUCLEOTIDE SEQUENCE [LARGE SCALE GENOMIC DNA]</scope>
    <source>
        <strain evidence="3">TBRC 1826</strain>
    </source>
</reference>
<dbReference type="RefSeq" id="WP_378537158.1">
    <property type="nucleotide sequence ID" value="NZ_JBHSBH010000015.1"/>
</dbReference>
<evidence type="ECO:0000256" key="1">
    <source>
        <dbReference type="ARBA" id="ARBA00006484"/>
    </source>
</evidence>
<proteinExistence type="inferred from homology"/>
<comment type="similarity">
    <text evidence="1">Belongs to the short-chain dehydrogenases/reductases (SDR) family.</text>
</comment>
<keyword evidence="3" id="KW-1185">Reference proteome</keyword>
<organism evidence="2 3">
    <name type="scientific">Nocardiopsis sediminis</name>
    <dbReference type="NCBI Taxonomy" id="1778267"/>
    <lineage>
        <taxon>Bacteria</taxon>
        <taxon>Bacillati</taxon>
        <taxon>Actinomycetota</taxon>
        <taxon>Actinomycetes</taxon>
        <taxon>Streptosporangiales</taxon>
        <taxon>Nocardiopsidaceae</taxon>
        <taxon>Nocardiopsis</taxon>
    </lineage>
</organism>
<comment type="caution">
    <text evidence="2">The sequence shown here is derived from an EMBL/GenBank/DDBJ whole genome shotgun (WGS) entry which is preliminary data.</text>
</comment>
<dbReference type="InterPro" id="IPR036291">
    <property type="entry name" value="NAD(P)-bd_dom_sf"/>
</dbReference>
<gene>
    <name evidence="2" type="ORF">ACFOVU_23840</name>
</gene>